<dbReference type="GO" id="GO:0003723">
    <property type="term" value="F:RNA binding"/>
    <property type="evidence" value="ECO:0007669"/>
    <property type="project" value="UniProtKB-UniRule"/>
</dbReference>
<name>A0A8H7PPE1_9FUNG</name>
<evidence type="ECO:0000259" key="4">
    <source>
        <dbReference type="PROSITE" id="PS50102"/>
    </source>
</evidence>
<dbReference type="SMART" id="SM00360">
    <property type="entry name" value="RRM"/>
    <property type="match status" value="1"/>
</dbReference>
<dbReference type="Proteomes" id="UP000612746">
    <property type="component" value="Unassembled WGS sequence"/>
</dbReference>
<dbReference type="PROSITE" id="PS50102">
    <property type="entry name" value="RRM"/>
    <property type="match status" value="1"/>
</dbReference>
<feature type="compositionally biased region" description="Basic and acidic residues" evidence="3">
    <location>
        <begin position="207"/>
        <end position="251"/>
    </location>
</feature>
<dbReference type="OrthoDB" id="2573941at2759"/>
<evidence type="ECO:0000256" key="2">
    <source>
        <dbReference type="PROSITE-ProRule" id="PRU00176"/>
    </source>
</evidence>
<dbReference type="InterPro" id="IPR045844">
    <property type="entry name" value="RRM_Ist3-like"/>
</dbReference>
<dbReference type="AlphaFoldDB" id="A0A8H7PPE1"/>
<reference evidence="5" key="1">
    <citation type="submission" date="2020-12" db="EMBL/GenBank/DDBJ databases">
        <title>Metabolic potential, ecology and presence of endohyphal bacteria is reflected in genomic diversity of Mucoromycotina.</title>
        <authorList>
            <person name="Muszewska A."/>
            <person name="Okrasinska A."/>
            <person name="Steczkiewicz K."/>
            <person name="Drgas O."/>
            <person name="Orlowska M."/>
            <person name="Perlinska-Lenart U."/>
            <person name="Aleksandrzak-Piekarczyk T."/>
            <person name="Szatraj K."/>
            <person name="Zielenkiewicz U."/>
            <person name="Pilsyk S."/>
            <person name="Malc E."/>
            <person name="Mieczkowski P."/>
            <person name="Kruszewska J.S."/>
            <person name="Biernat P."/>
            <person name="Pawlowska J."/>
        </authorList>
    </citation>
    <scope>NUCLEOTIDE SEQUENCE</scope>
    <source>
        <strain evidence="5">WA0000051536</strain>
    </source>
</reference>
<dbReference type="Pfam" id="PF00076">
    <property type="entry name" value="RRM_1"/>
    <property type="match status" value="1"/>
</dbReference>
<gene>
    <name evidence="5" type="ORF">INT44_008019</name>
</gene>
<evidence type="ECO:0000256" key="3">
    <source>
        <dbReference type="SAM" id="MobiDB-lite"/>
    </source>
</evidence>
<dbReference type="GO" id="GO:0005686">
    <property type="term" value="C:U2 snRNP"/>
    <property type="evidence" value="ECO:0007669"/>
    <property type="project" value="TreeGrafter"/>
</dbReference>
<dbReference type="InterPro" id="IPR000504">
    <property type="entry name" value="RRM_dom"/>
</dbReference>
<feature type="compositionally biased region" description="Basic and acidic residues" evidence="3">
    <location>
        <begin position="258"/>
        <end position="271"/>
    </location>
</feature>
<dbReference type="PANTHER" id="PTHR45880">
    <property type="entry name" value="RNA-BINDING MOTIF PROTEIN, X-LINKED 2"/>
    <property type="match status" value="1"/>
</dbReference>
<dbReference type="GO" id="GO:0071013">
    <property type="term" value="C:catalytic step 2 spliceosome"/>
    <property type="evidence" value="ECO:0007669"/>
    <property type="project" value="TreeGrafter"/>
</dbReference>
<evidence type="ECO:0000313" key="5">
    <source>
        <dbReference type="EMBL" id="KAG2177508.1"/>
    </source>
</evidence>
<dbReference type="InterPro" id="IPR035979">
    <property type="entry name" value="RBD_domain_sf"/>
</dbReference>
<dbReference type="InterPro" id="IPR012677">
    <property type="entry name" value="Nucleotide-bd_a/b_plait_sf"/>
</dbReference>
<keyword evidence="6" id="KW-1185">Reference proteome</keyword>
<dbReference type="SUPFAM" id="SSF54928">
    <property type="entry name" value="RNA-binding domain, RBD"/>
    <property type="match status" value="1"/>
</dbReference>
<evidence type="ECO:0000256" key="1">
    <source>
        <dbReference type="ARBA" id="ARBA00022884"/>
    </source>
</evidence>
<organism evidence="5 6">
    <name type="scientific">Umbelopsis vinacea</name>
    <dbReference type="NCBI Taxonomy" id="44442"/>
    <lineage>
        <taxon>Eukaryota</taxon>
        <taxon>Fungi</taxon>
        <taxon>Fungi incertae sedis</taxon>
        <taxon>Mucoromycota</taxon>
        <taxon>Mucoromycotina</taxon>
        <taxon>Umbelopsidomycetes</taxon>
        <taxon>Umbelopsidales</taxon>
        <taxon>Umbelopsidaceae</taxon>
        <taxon>Umbelopsis</taxon>
    </lineage>
</organism>
<feature type="region of interest" description="Disordered" evidence="3">
    <location>
        <begin position="105"/>
        <end position="130"/>
    </location>
</feature>
<feature type="compositionally biased region" description="Basic and acidic residues" evidence="3">
    <location>
        <begin position="105"/>
        <end position="119"/>
    </location>
</feature>
<sequence length="271" mass="31129">MNVVKEIQRINEREADRGYSESSSWHAQYKDSAYVFVGGLAYDLTEGDVICIFSQFGEVMNLDMPRDKQTGKTRGFAFLQYEDQRSTILAVDNLNGSKVLGRVLRVDHAQKPKPKKDEDGNLPDEPSLNAAPPLLGKIGWGIRRLNCVHRYFNRQLLTNCLVSISDASSSDDSEDDGIDEEDPMAAYLRKKEKKRKKKESKSKKKAKKEDKKKDRPAHKEDKADQMEDIQREQDVKPRAVDEKPERRERPSRYSPPPRRRDSSPLRHVNEG</sequence>
<proteinExistence type="predicted"/>
<dbReference type="Gene3D" id="3.30.70.330">
    <property type="match status" value="1"/>
</dbReference>
<keyword evidence="1 2" id="KW-0694">RNA-binding</keyword>
<feature type="region of interest" description="Disordered" evidence="3">
    <location>
        <begin position="186"/>
        <end position="271"/>
    </location>
</feature>
<dbReference type="GO" id="GO:0071011">
    <property type="term" value="C:precatalytic spliceosome"/>
    <property type="evidence" value="ECO:0007669"/>
    <property type="project" value="TreeGrafter"/>
</dbReference>
<dbReference type="GO" id="GO:0000398">
    <property type="term" value="P:mRNA splicing, via spliceosome"/>
    <property type="evidence" value="ECO:0007669"/>
    <property type="project" value="InterPro"/>
</dbReference>
<dbReference type="EMBL" id="JAEPRA010000012">
    <property type="protein sequence ID" value="KAG2177508.1"/>
    <property type="molecule type" value="Genomic_DNA"/>
</dbReference>
<dbReference type="PANTHER" id="PTHR45880:SF1">
    <property type="entry name" value="RNA-BINDING MOTIF PROTEIN, X-LINKED 2"/>
    <property type="match status" value="1"/>
</dbReference>
<accession>A0A8H7PPE1</accession>
<dbReference type="CDD" id="cd12411">
    <property type="entry name" value="RRM_ist3_like"/>
    <property type="match status" value="1"/>
</dbReference>
<evidence type="ECO:0000313" key="6">
    <source>
        <dbReference type="Proteomes" id="UP000612746"/>
    </source>
</evidence>
<feature type="domain" description="RRM" evidence="4">
    <location>
        <begin position="33"/>
        <end position="111"/>
    </location>
</feature>
<protein>
    <recommendedName>
        <fullName evidence="4">RRM domain-containing protein</fullName>
    </recommendedName>
</protein>
<dbReference type="InterPro" id="IPR051847">
    <property type="entry name" value="RNA_proc/Spliceosome_comp"/>
</dbReference>
<feature type="compositionally biased region" description="Basic residues" evidence="3">
    <location>
        <begin position="188"/>
        <end position="206"/>
    </location>
</feature>
<comment type="caution">
    <text evidence="5">The sequence shown here is derived from an EMBL/GenBank/DDBJ whole genome shotgun (WGS) entry which is preliminary data.</text>
</comment>